<accession>A0A9D1J0Y9</accession>
<dbReference type="SUPFAM" id="SSF50104">
    <property type="entry name" value="Translation proteins SH3-like domain"/>
    <property type="match status" value="1"/>
</dbReference>
<gene>
    <name evidence="3" type="ORF">IAA54_04475</name>
</gene>
<dbReference type="GO" id="GO:0005840">
    <property type="term" value="C:ribosome"/>
    <property type="evidence" value="ECO:0007669"/>
    <property type="project" value="UniProtKB-KW"/>
</dbReference>
<dbReference type="CDD" id="cd06088">
    <property type="entry name" value="KOW_RPL14"/>
    <property type="match status" value="1"/>
</dbReference>
<proteinExistence type="predicted"/>
<dbReference type="InterPro" id="IPR041985">
    <property type="entry name" value="Ribosomal_eL14_KOW"/>
</dbReference>
<comment type="caution">
    <text evidence="3">The sequence shown here is derived from an EMBL/GenBank/DDBJ whole genome shotgun (WGS) entry which is preliminary data.</text>
</comment>
<evidence type="ECO:0000256" key="2">
    <source>
        <dbReference type="ARBA" id="ARBA00023274"/>
    </source>
</evidence>
<organism evidence="3 4">
    <name type="scientific">Candidatus Gallacutalibacter pullicola</name>
    <dbReference type="NCBI Taxonomy" id="2840830"/>
    <lineage>
        <taxon>Bacteria</taxon>
        <taxon>Bacillati</taxon>
        <taxon>Bacillota</taxon>
        <taxon>Clostridia</taxon>
        <taxon>Eubacteriales</taxon>
        <taxon>Candidatus Gallacutalibacter</taxon>
    </lineage>
</organism>
<dbReference type="GO" id="GO:1990904">
    <property type="term" value="C:ribonucleoprotein complex"/>
    <property type="evidence" value="ECO:0007669"/>
    <property type="project" value="UniProtKB-KW"/>
</dbReference>
<reference evidence="3" key="1">
    <citation type="submission" date="2020-10" db="EMBL/GenBank/DDBJ databases">
        <authorList>
            <person name="Gilroy R."/>
        </authorList>
    </citation>
    <scope>NUCLEOTIDE SEQUENCE</scope>
    <source>
        <strain evidence="3">ChiSjej1B19-7085</strain>
    </source>
</reference>
<dbReference type="Proteomes" id="UP000886785">
    <property type="component" value="Unassembled WGS sequence"/>
</dbReference>
<sequence length="85" mass="9525">MEITRGLVVRSKAGHDKGGFFTVLAVEGDYALLCDGKRRPLEHPKRKKLRHVAPTAALLPDSSMKTNREIRRALRPFLSEDGGER</sequence>
<evidence type="ECO:0000256" key="1">
    <source>
        <dbReference type="ARBA" id="ARBA00022980"/>
    </source>
</evidence>
<protein>
    <submittedName>
        <fullName evidence="3">KOW domain-containing RNA-binding protein</fullName>
    </submittedName>
</protein>
<keyword evidence="2" id="KW-0687">Ribonucleoprotein</keyword>
<dbReference type="AlphaFoldDB" id="A0A9D1J0Y9"/>
<dbReference type="InterPro" id="IPR008991">
    <property type="entry name" value="Translation_prot_SH3-like_sf"/>
</dbReference>
<dbReference type="EMBL" id="DVHF01000050">
    <property type="protein sequence ID" value="HIR56902.1"/>
    <property type="molecule type" value="Genomic_DNA"/>
</dbReference>
<keyword evidence="1" id="KW-0689">Ribosomal protein</keyword>
<evidence type="ECO:0000313" key="4">
    <source>
        <dbReference type="Proteomes" id="UP000886785"/>
    </source>
</evidence>
<evidence type="ECO:0000313" key="3">
    <source>
        <dbReference type="EMBL" id="HIR56902.1"/>
    </source>
</evidence>
<name>A0A9D1J0Y9_9FIRM</name>
<reference evidence="3" key="2">
    <citation type="journal article" date="2021" name="PeerJ">
        <title>Extensive microbial diversity within the chicken gut microbiome revealed by metagenomics and culture.</title>
        <authorList>
            <person name="Gilroy R."/>
            <person name="Ravi A."/>
            <person name="Getino M."/>
            <person name="Pursley I."/>
            <person name="Horton D.L."/>
            <person name="Alikhan N.F."/>
            <person name="Baker D."/>
            <person name="Gharbi K."/>
            <person name="Hall N."/>
            <person name="Watson M."/>
            <person name="Adriaenssens E.M."/>
            <person name="Foster-Nyarko E."/>
            <person name="Jarju S."/>
            <person name="Secka A."/>
            <person name="Antonio M."/>
            <person name="Oren A."/>
            <person name="Chaudhuri R.R."/>
            <person name="La Ragione R."/>
            <person name="Hildebrand F."/>
            <person name="Pallen M.J."/>
        </authorList>
    </citation>
    <scope>NUCLEOTIDE SEQUENCE</scope>
    <source>
        <strain evidence="3">ChiSjej1B19-7085</strain>
    </source>
</reference>